<evidence type="ECO:0000313" key="1">
    <source>
        <dbReference type="EMBL" id="KAK8999904.1"/>
    </source>
</evidence>
<reference evidence="1 2" key="1">
    <citation type="journal article" date="2024" name="G3 (Bethesda)">
        <title>Genome assembly of Hibiscus sabdariffa L. provides insights into metabolisms of medicinal natural products.</title>
        <authorList>
            <person name="Kim T."/>
        </authorList>
    </citation>
    <scope>NUCLEOTIDE SEQUENCE [LARGE SCALE GENOMIC DNA]</scope>
    <source>
        <strain evidence="1">TK-2024</strain>
        <tissue evidence="1">Old leaves</tissue>
    </source>
</reference>
<comment type="caution">
    <text evidence="1">The sequence shown here is derived from an EMBL/GenBank/DDBJ whole genome shotgun (WGS) entry which is preliminary data.</text>
</comment>
<dbReference type="Proteomes" id="UP001396334">
    <property type="component" value="Unassembled WGS sequence"/>
</dbReference>
<keyword evidence="2" id="KW-1185">Reference proteome</keyword>
<organism evidence="1 2">
    <name type="scientific">Hibiscus sabdariffa</name>
    <name type="common">roselle</name>
    <dbReference type="NCBI Taxonomy" id="183260"/>
    <lineage>
        <taxon>Eukaryota</taxon>
        <taxon>Viridiplantae</taxon>
        <taxon>Streptophyta</taxon>
        <taxon>Embryophyta</taxon>
        <taxon>Tracheophyta</taxon>
        <taxon>Spermatophyta</taxon>
        <taxon>Magnoliopsida</taxon>
        <taxon>eudicotyledons</taxon>
        <taxon>Gunneridae</taxon>
        <taxon>Pentapetalae</taxon>
        <taxon>rosids</taxon>
        <taxon>malvids</taxon>
        <taxon>Malvales</taxon>
        <taxon>Malvaceae</taxon>
        <taxon>Malvoideae</taxon>
        <taxon>Hibiscus</taxon>
    </lineage>
</organism>
<dbReference type="EMBL" id="JBBPBN010000038">
    <property type="protein sequence ID" value="KAK8999904.1"/>
    <property type="molecule type" value="Genomic_DNA"/>
</dbReference>
<sequence length="154" mass="16909">MVYLACISSLVGWRGIPSADDDELLAMAEKRENLPLFLQWFTAVKYLPCEISAVLGLLGRDIAPLSLSICAPKYGFSLCPFTLNSWLPRGDLIVMAPWGETYILALSYAAILISSSSLRFKSLFCPAASHSMLTVLIAQYALCSISTGRWHAFP</sequence>
<proteinExistence type="predicted"/>
<gene>
    <name evidence="1" type="ORF">V6N11_082042</name>
</gene>
<evidence type="ECO:0000313" key="2">
    <source>
        <dbReference type="Proteomes" id="UP001396334"/>
    </source>
</evidence>
<accession>A0ABR2QHC9</accession>
<protein>
    <submittedName>
        <fullName evidence="1">Uncharacterized protein</fullName>
    </submittedName>
</protein>
<name>A0ABR2QHC9_9ROSI</name>